<feature type="compositionally biased region" description="Acidic residues" evidence="1">
    <location>
        <begin position="215"/>
        <end position="231"/>
    </location>
</feature>
<feature type="region of interest" description="Disordered" evidence="1">
    <location>
        <begin position="208"/>
        <end position="233"/>
    </location>
</feature>
<comment type="caution">
    <text evidence="2">The sequence shown here is derived from an EMBL/GenBank/DDBJ whole genome shotgun (WGS) entry which is preliminary data.</text>
</comment>
<accession>A0A1Y2GZH0</accession>
<proteinExistence type="predicted"/>
<protein>
    <submittedName>
        <fullName evidence="2">Uncharacterized protein</fullName>
    </submittedName>
</protein>
<dbReference type="InParanoid" id="A0A1Y2GZH0"/>
<evidence type="ECO:0000313" key="3">
    <source>
        <dbReference type="Proteomes" id="UP000193648"/>
    </source>
</evidence>
<organism evidence="2 3">
    <name type="scientific">Lobosporangium transversale</name>
    <dbReference type="NCBI Taxonomy" id="64571"/>
    <lineage>
        <taxon>Eukaryota</taxon>
        <taxon>Fungi</taxon>
        <taxon>Fungi incertae sedis</taxon>
        <taxon>Mucoromycota</taxon>
        <taxon>Mortierellomycotina</taxon>
        <taxon>Mortierellomycetes</taxon>
        <taxon>Mortierellales</taxon>
        <taxon>Mortierellaceae</taxon>
        <taxon>Lobosporangium</taxon>
    </lineage>
</organism>
<dbReference type="EMBL" id="MCFF01000004">
    <property type="protein sequence ID" value="ORZ27184.1"/>
    <property type="molecule type" value="Genomic_DNA"/>
</dbReference>
<dbReference type="GeneID" id="33571296"/>
<reference evidence="2 3" key="1">
    <citation type="submission" date="2016-07" db="EMBL/GenBank/DDBJ databases">
        <title>Pervasive Adenine N6-methylation of Active Genes in Fungi.</title>
        <authorList>
            <consortium name="DOE Joint Genome Institute"/>
            <person name="Mondo S.J."/>
            <person name="Dannebaum R.O."/>
            <person name="Kuo R.C."/>
            <person name="Labutti K."/>
            <person name="Haridas S."/>
            <person name="Kuo A."/>
            <person name="Salamov A."/>
            <person name="Ahrendt S.R."/>
            <person name="Lipzen A."/>
            <person name="Sullivan W."/>
            <person name="Andreopoulos W.B."/>
            <person name="Clum A."/>
            <person name="Lindquist E."/>
            <person name="Daum C."/>
            <person name="Ramamoorthy G.K."/>
            <person name="Gryganskyi A."/>
            <person name="Culley D."/>
            <person name="Magnuson J.K."/>
            <person name="James T.Y."/>
            <person name="O'Malley M.A."/>
            <person name="Stajich J.E."/>
            <person name="Spatafora J.W."/>
            <person name="Visel A."/>
            <person name="Grigoriev I.V."/>
        </authorList>
    </citation>
    <scope>NUCLEOTIDE SEQUENCE [LARGE SCALE GENOMIC DNA]</scope>
    <source>
        <strain evidence="2 3">NRRL 3116</strain>
    </source>
</reference>
<evidence type="ECO:0000256" key="1">
    <source>
        <dbReference type="SAM" id="MobiDB-lite"/>
    </source>
</evidence>
<gene>
    <name evidence="2" type="ORF">BCR41DRAFT_411575</name>
</gene>
<keyword evidence="3" id="KW-1185">Reference proteome</keyword>
<dbReference type="Proteomes" id="UP000193648">
    <property type="component" value="Unassembled WGS sequence"/>
</dbReference>
<dbReference type="RefSeq" id="XP_021884911.1">
    <property type="nucleotide sequence ID" value="XM_022029453.1"/>
</dbReference>
<dbReference type="OrthoDB" id="2441191at2759"/>
<name>A0A1Y2GZH0_9FUNG</name>
<sequence>MHALNIPEILELIGWFLPLWGVNHHGDNVLLPHNMLPCLSVSRNFRQTLLPIFWYTFDETAMSRVPLYLIKKYTPFIRAVYNFGARKDYPLHDRIPLASLVLLSTTIKPIKGLSASVVQVIKSNPTLRSISWVHDFDQPRTSTKVNEDGGLDMDDSTIFANAHQLERLCLMNCHWDWYLLNIHRLRWLLQPITATLKCLTVKKAPPRNGISPLTEEGDGQIDEEKEDEEKEGDEKYSLFFPKLEEIHIPKIDLVDLRGIISPKGCPNLQILITGASWESLRLFLQEHQQCQLKQQQQRCKKLDPQGWPLEDSQPTVTANNYYQQIRSIGFAERQRVERSLQDIAEMLPDSHSLDIDLFKMMPYSTPRHFPVHTIRHLSLYQDSWNRTEHYILWDLLSSSSLRLMSLKIGYMQRFNLLTLLTSTVWANPDDLTSLTVNGARMCFKNILLDLPLQEYDKDGHNIAEILAARVHFGWKVQGGLMQQGLDIMMSVFKMANGGFRALRRIELNGNVYRKLNK</sequence>
<dbReference type="AlphaFoldDB" id="A0A1Y2GZH0"/>
<evidence type="ECO:0000313" key="2">
    <source>
        <dbReference type="EMBL" id="ORZ27184.1"/>
    </source>
</evidence>